<keyword evidence="4" id="KW-0408">Iron</keyword>
<evidence type="ECO:0000256" key="3">
    <source>
        <dbReference type="ARBA" id="ARBA00023002"/>
    </source>
</evidence>
<dbReference type="PRINTS" id="PR00411">
    <property type="entry name" value="PNDRDTASEI"/>
</dbReference>
<evidence type="ECO:0000256" key="4">
    <source>
        <dbReference type="ARBA" id="ARBA00023004"/>
    </source>
</evidence>
<gene>
    <name evidence="6" type="ORF">FE784_14095</name>
</gene>
<keyword evidence="3" id="KW-0560">Oxidoreductase</keyword>
<accession>A0A5C4T8Y3</accession>
<evidence type="ECO:0000313" key="6">
    <source>
        <dbReference type="EMBL" id="TNJ65553.1"/>
    </source>
</evidence>
<dbReference type="GO" id="GO:0016491">
    <property type="term" value="F:oxidoreductase activity"/>
    <property type="evidence" value="ECO:0007669"/>
    <property type="project" value="UniProtKB-KW"/>
</dbReference>
<dbReference type="PANTHER" id="PTHR43498">
    <property type="entry name" value="FERREDOXIN:COB-COM HETERODISULFIDE REDUCTASE SUBUNIT A"/>
    <property type="match status" value="1"/>
</dbReference>
<keyword evidence="7" id="KW-1185">Reference proteome</keyword>
<evidence type="ECO:0000256" key="5">
    <source>
        <dbReference type="ARBA" id="ARBA00023014"/>
    </source>
</evidence>
<sequence>MTAKETKYDIVIVGAGVGGICAALAAARLRRSVLLVEEMKEIGGTGVHSAVSLICMFRDKNGRPINNGIHRELFPQAYTVGKGLFDVEETVPTYDEKELKEKYEALLKAEPLIAVWTDCKVTGVVTETDKIVSITVAPGEGEPVSVNGDFFLDATADGNLSAMAGAEFQIGREEDGKLQTATVTFKMTGFDPSKLQNSRIATWGGIRSLRQELTVHYKQLKEEGGTRNPRPSVLCFPYPDGRGILFNSTAVTDVDPTSAESVAAGMREGTEQALQLAEAVKRHPAFAEAEVEFVAPKLGVREGRRVIGDYVLTADDCLNARKFDDMVAACAYSLDIHDPLGGGAKLVKIGDPGYYHIPYRALIAKGRKNLLLSSRCISGTHEAHSSYRVMSGVSAIGEAAGTAAALAVWSKANDARDVSAARIRYVLQAGGQFVEGDVEKVTLK</sequence>
<protein>
    <submittedName>
        <fullName evidence="6">FAD-dependent oxidoreductase</fullName>
    </submittedName>
</protein>
<dbReference type="GO" id="GO:0051539">
    <property type="term" value="F:4 iron, 4 sulfur cluster binding"/>
    <property type="evidence" value="ECO:0007669"/>
    <property type="project" value="UniProtKB-KW"/>
</dbReference>
<dbReference type="Gene3D" id="3.50.50.60">
    <property type="entry name" value="FAD/NAD(P)-binding domain"/>
    <property type="match status" value="1"/>
</dbReference>
<dbReference type="Pfam" id="PF12831">
    <property type="entry name" value="FAD_oxidored"/>
    <property type="match status" value="1"/>
</dbReference>
<organism evidence="6 7">
    <name type="scientific">Paenibacillus hemerocallicola</name>
    <dbReference type="NCBI Taxonomy" id="1172614"/>
    <lineage>
        <taxon>Bacteria</taxon>
        <taxon>Bacillati</taxon>
        <taxon>Bacillota</taxon>
        <taxon>Bacilli</taxon>
        <taxon>Bacillales</taxon>
        <taxon>Paenibacillaceae</taxon>
        <taxon>Paenibacillus</taxon>
    </lineage>
</organism>
<dbReference type="PANTHER" id="PTHR43498:SF1">
    <property type="entry name" value="COB--COM HETERODISULFIDE REDUCTASE IRON-SULFUR SUBUNIT A"/>
    <property type="match status" value="1"/>
</dbReference>
<dbReference type="InterPro" id="IPR036188">
    <property type="entry name" value="FAD/NAD-bd_sf"/>
</dbReference>
<dbReference type="SUPFAM" id="SSF51905">
    <property type="entry name" value="FAD/NAD(P)-binding domain"/>
    <property type="match status" value="1"/>
</dbReference>
<keyword evidence="5" id="KW-0411">Iron-sulfur</keyword>
<evidence type="ECO:0000256" key="1">
    <source>
        <dbReference type="ARBA" id="ARBA00022485"/>
    </source>
</evidence>
<dbReference type="OrthoDB" id="9759982at2"/>
<dbReference type="Proteomes" id="UP000307943">
    <property type="component" value="Unassembled WGS sequence"/>
</dbReference>
<evidence type="ECO:0000313" key="7">
    <source>
        <dbReference type="Proteomes" id="UP000307943"/>
    </source>
</evidence>
<dbReference type="AlphaFoldDB" id="A0A5C4T8Y3"/>
<dbReference type="EMBL" id="VDCQ01000017">
    <property type="protein sequence ID" value="TNJ65553.1"/>
    <property type="molecule type" value="Genomic_DNA"/>
</dbReference>
<evidence type="ECO:0000256" key="2">
    <source>
        <dbReference type="ARBA" id="ARBA00022723"/>
    </source>
</evidence>
<keyword evidence="1" id="KW-0004">4Fe-4S</keyword>
<reference evidence="6 7" key="1">
    <citation type="submission" date="2019-05" db="EMBL/GenBank/DDBJ databases">
        <title>We sequenced the genome of Paenibacillus hemerocallicola KCTC 33185 for further insight into its adaptation and study the phylogeny of Paenibacillus.</title>
        <authorList>
            <person name="Narsing Rao M.P."/>
        </authorList>
    </citation>
    <scope>NUCLEOTIDE SEQUENCE [LARGE SCALE GENOMIC DNA]</scope>
    <source>
        <strain evidence="6 7">KCTC 33185</strain>
    </source>
</reference>
<keyword evidence="2" id="KW-0479">Metal-binding</keyword>
<name>A0A5C4T8Y3_9BACL</name>
<dbReference type="GO" id="GO:0046872">
    <property type="term" value="F:metal ion binding"/>
    <property type="evidence" value="ECO:0007669"/>
    <property type="project" value="UniProtKB-KW"/>
</dbReference>
<proteinExistence type="predicted"/>
<dbReference type="RefSeq" id="WP_139602846.1">
    <property type="nucleotide sequence ID" value="NZ_VDCQ01000017.1"/>
</dbReference>
<dbReference type="InterPro" id="IPR039650">
    <property type="entry name" value="HdrA-like"/>
</dbReference>
<comment type="caution">
    <text evidence="6">The sequence shown here is derived from an EMBL/GenBank/DDBJ whole genome shotgun (WGS) entry which is preliminary data.</text>
</comment>